<dbReference type="GO" id="GO:2000051">
    <property type="term" value="P:negative regulation of non-canonical Wnt signaling pathway"/>
    <property type="evidence" value="ECO:0007669"/>
    <property type="project" value="TreeGrafter"/>
</dbReference>
<dbReference type="GO" id="GO:0005730">
    <property type="term" value="C:nucleolus"/>
    <property type="evidence" value="ECO:0007669"/>
    <property type="project" value="TreeGrafter"/>
</dbReference>
<evidence type="ECO:0000259" key="24">
    <source>
        <dbReference type="PROSITE" id="PS50089"/>
    </source>
</evidence>
<comment type="similarity">
    <text evidence="5">Belongs to the AAA ATPase family.</text>
</comment>
<dbReference type="Pfam" id="PF20173">
    <property type="entry name" value="ZnF_RZ-type"/>
    <property type="match status" value="1"/>
</dbReference>
<feature type="compositionally biased region" description="Basic residues" evidence="23">
    <location>
        <begin position="89"/>
        <end position="104"/>
    </location>
</feature>
<dbReference type="PROSITE" id="PS00518">
    <property type="entry name" value="ZF_RING_1"/>
    <property type="match status" value="1"/>
</dbReference>
<comment type="catalytic activity">
    <reaction evidence="21">
        <text>ATP + H2O = ADP + phosphate + H(+)</text>
        <dbReference type="Rhea" id="RHEA:13065"/>
        <dbReference type="ChEBI" id="CHEBI:15377"/>
        <dbReference type="ChEBI" id="CHEBI:15378"/>
        <dbReference type="ChEBI" id="CHEBI:30616"/>
        <dbReference type="ChEBI" id="CHEBI:43474"/>
        <dbReference type="ChEBI" id="CHEBI:456216"/>
    </reaction>
    <physiologicalReaction direction="left-to-right" evidence="21">
        <dbReference type="Rhea" id="RHEA:13066"/>
    </physiologicalReaction>
</comment>
<dbReference type="FunFam" id="3.30.40.10:FF:000488">
    <property type="entry name" value="E3 ubiquitin-protein ligase RNF213"/>
    <property type="match status" value="1"/>
</dbReference>
<feature type="compositionally biased region" description="Polar residues" evidence="23">
    <location>
        <begin position="59"/>
        <end position="76"/>
    </location>
</feature>
<dbReference type="GO" id="GO:0002040">
    <property type="term" value="P:sprouting angiogenesis"/>
    <property type="evidence" value="ECO:0007669"/>
    <property type="project" value="TreeGrafter"/>
</dbReference>
<evidence type="ECO:0000256" key="21">
    <source>
        <dbReference type="ARBA" id="ARBA00048778"/>
    </source>
</evidence>
<dbReference type="OrthoDB" id="2423195at2759"/>
<dbReference type="InterPro" id="IPR017907">
    <property type="entry name" value="Znf_RING_CS"/>
</dbReference>
<dbReference type="GO" id="GO:0005524">
    <property type="term" value="F:ATP binding"/>
    <property type="evidence" value="ECO:0007669"/>
    <property type="project" value="UniProtKB-KW"/>
</dbReference>
<keyword evidence="17" id="KW-0067">ATP-binding</keyword>
<reference evidence="27" key="1">
    <citation type="submission" date="2025-08" db="UniProtKB">
        <authorList>
            <consortium name="RefSeq"/>
        </authorList>
    </citation>
    <scope>IDENTIFICATION</scope>
</reference>
<comment type="catalytic activity">
    <reaction evidence="1">
        <text>S-ubiquitinyl-[E2 ubiquitin-conjugating enzyme]-L-cysteine + [acceptor protein]-L-lysine = [E2 ubiquitin-conjugating enzyme]-L-cysteine + N(6)-ubiquitinyl-[acceptor protein]-L-lysine.</text>
        <dbReference type="EC" id="2.3.2.27"/>
    </reaction>
</comment>
<keyword evidence="15" id="KW-0378">Hydrolase</keyword>
<keyword evidence="26" id="KW-1185">Reference proteome</keyword>
<dbReference type="KEGG" id="char:105908949"/>
<dbReference type="GO" id="GO:0016887">
    <property type="term" value="F:ATP hydrolysis activity"/>
    <property type="evidence" value="ECO:0007669"/>
    <property type="project" value="InterPro"/>
</dbReference>
<keyword evidence="14" id="KW-0833">Ubl conjugation pathway</keyword>
<organism evidence="26 27">
    <name type="scientific">Clupea harengus</name>
    <name type="common">Atlantic herring</name>
    <dbReference type="NCBI Taxonomy" id="7950"/>
    <lineage>
        <taxon>Eukaryota</taxon>
        <taxon>Metazoa</taxon>
        <taxon>Chordata</taxon>
        <taxon>Craniata</taxon>
        <taxon>Vertebrata</taxon>
        <taxon>Euteleostomi</taxon>
        <taxon>Actinopterygii</taxon>
        <taxon>Neopterygii</taxon>
        <taxon>Teleostei</taxon>
        <taxon>Clupei</taxon>
        <taxon>Clupeiformes</taxon>
        <taxon>Clupeoidei</taxon>
        <taxon>Clupeidae</taxon>
        <taxon>Clupea</taxon>
    </lineage>
</organism>
<evidence type="ECO:0000313" key="26">
    <source>
        <dbReference type="Proteomes" id="UP000515152"/>
    </source>
</evidence>
<feature type="region of interest" description="Disordered" evidence="23">
    <location>
        <begin position="49"/>
        <end position="405"/>
    </location>
</feature>
<dbReference type="Gene3D" id="3.30.40.10">
    <property type="entry name" value="Zinc/RING finger domain, C3HC4 (zinc finger)"/>
    <property type="match status" value="1"/>
</dbReference>
<accession>A0A6P8F4A7</accession>
<dbReference type="PANTHER" id="PTHR22605:SF18">
    <property type="entry name" value="E3 UBIQUITIN-PROTEIN LIGASE RNF213-ALPHA"/>
    <property type="match status" value="1"/>
</dbReference>
<dbReference type="InterPro" id="IPR046439">
    <property type="entry name" value="ZF_RZ_dom"/>
</dbReference>
<evidence type="ECO:0000256" key="9">
    <source>
        <dbReference type="ARBA" id="ARBA00022677"/>
    </source>
</evidence>
<dbReference type="InterPro" id="IPR031248">
    <property type="entry name" value="RNF213"/>
</dbReference>
<evidence type="ECO:0000256" key="2">
    <source>
        <dbReference type="ARBA" id="ARBA00004502"/>
    </source>
</evidence>
<keyword evidence="18" id="KW-0391">Immunity</keyword>
<keyword evidence="19" id="KW-0443">Lipid metabolism</keyword>
<evidence type="ECO:0000256" key="22">
    <source>
        <dbReference type="PROSITE-ProRule" id="PRU00175"/>
    </source>
</evidence>
<keyword evidence="8" id="KW-0037">Angiogenesis</keyword>
<dbReference type="RefSeq" id="XP_031419699.1">
    <property type="nucleotide sequence ID" value="XM_031563839.2"/>
</dbReference>
<dbReference type="SMART" id="SM00382">
    <property type="entry name" value="AAA"/>
    <property type="match status" value="2"/>
</dbReference>
<dbReference type="GO" id="GO:0002376">
    <property type="term" value="P:immune system process"/>
    <property type="evidence" value="ECO:0007669"/>
    <property type="project" value="UniProtKB-KW"/>
</dbReference>
<name>A0A6P8F4A7_CLUHA</name>
<dbReference type="FunFam" id="3.40.50.300:FF:000491">
    <property type="entry name" value="E3 ubiquitin-protein ligase RNF213"/>
    <property type="match status" value="1"/>
</dbReference>
<keyword evidence="10" id="KW-0808">Transferase</keyword>
<dbReference type="Pfam" id="PF00097">
    <property type="entry name" value="zf-C3HC4"/>
    <property type="match status" value="1"/>
</dbReference>
<keyword evidence="20" id="KW-0511">Multifunctional enzyme</keyword>
<dbReference type="Gene3D" id="3.40.50.300">
    <property type="entry name" value="P-loop containing nucleotide triphosphate hydrolases"/>
    <property type="match status" value="2"/>
</dbReference>
<evidence type="ECO:0000256" key="15">
    <source>
        <dbReference type="ARBA" id="ARBA00022801"/>
    </source>
</evidence>
<comment type="subcellular location">
    <subcellularLocation>
        <location evidence="3">Cytoplasm</location>
        <location evidence="3">Cytosol</location>
    </subcellularLocation>
    <subcellularLocation>
        <location evidence="2">Lipid droplet</location>
    </subcellularLocation>
</comment>
<feature type="compositionally biased region" description="Basic and acidic residues" evidence="23">
    <location>
        <begin position="4611"/>
        <end position="4621"/>
    </location>
</feature>
<dbReference type="FunFam" id="3.40.50.300:FF:000804">
    <property type="entry name" value="E3 ubiquitin-protein ligase RNF213"/>
    <property type="match status" value="1"/>
</dbReference>
<keyword evidence="11" id="KW-0479">Metal-binding</keyword>
<dbReference type="GO" id="GO:0061630">
    <property type="term" value="F:ubiquitin protein ligase activity"/>
    <property type="evidence" value="ECO:0007669"/>
    <property type="project" value="UniProtKB-EC"/>
</dbReference>
<evidence type="ECO:0000256" key="3">
    <source>
        <dbReference type="ARBA" id="ARBA00004514"/>
    </source>
</evidence>
<evidence type="ECO:0000256" key="19">
    <source>
        <dbReference type="ARBA" id="ARBA00023098"/>
    </source>
</evidence>
<dbReference type="SUPFAM" id="SSF52540">
    <property type="entry name" value="P-loop containing nucleoside triphosphate hydrolases"/>
    <property type="match status" value="2"/>
</dbReference>
<dbReference type="PROSITE" id="PS51981">
    <property type="entry name" value="ZF_RZ"/>
    <property type="match status" value="1"/>
</dbReference>
<evidence type="ECO:0000256" key="11">
    <source>
        <dbReference type="ARBA" id="ARBA00022723"/>
    </source>
</evidence>
<dbReference type="GeneID" id="105908949"/>
<evidence type="ECO:0000256" key="6">
    <source>
        <dbReference type="ARBA" id="ARBA00012483"/>
    </source>
</evidence>
<dbReference type="PROSITE" id="PS50089">
    <property type="entry name" value="ZF_RING_2"/>
    <property type="match status" value="1"/>
</dbReference>
<evidence type="ECO:0000256" key="23">
    <source>
        <dbReference type="SAM" id="MobiDB-lite"/>
    </source>
</evidence>
<dbReference type="InterPro" id="IPR003593">
    <property type="entry name" value="AAA+_ATPase"/>
</dbReference>
<keyword evidence="7" id="KW-0963">Cytoplasm</keyword>
<gene>
    <name evidence="27" type="primary">rnf213a</name>
</gene>
<dbReference type="GO" id="GO:0006629">
    <property type="term" value="P:lipid metabolic process"/>
    <property type="evidence" value="ECO:0007669"/>
    <property type="project" value="UniProtKB-KW"/>
</dbReference>
<evidence type="ECO:0000256" key="7">
    <source>
        <dbReference type="ARBA" id="ARBA00022490"/>
    </source>
</evidence>
<keyword evidence="13 22" id="KW-0863">Zinc-finger</keyword>
<keyword evidence="12" id="KW-0547">Nucleotide-binding</keyword>
<evidence type="ECO:0000256" key="5">
    <source>
        <dbReference type="ARBA" id="ARBA00006914"/>
    </source>
</evidence>
<evidence type="ECO:0000256" key="16">
    <source>
        <dbReference type="ARBA" id="ARBA00022833"/>
    </source>
</evidence>
<dbReference type="CDD" id="cd00009">
    <property type="entry name" value="AAA"/>
    <property type="match status" value="1"/>
</dbReference>
<dbReference type="GO" id="GO:0008270">
    <property type="term" value="F:zinc ion binding"/>
    <property type="evidence" value="ECO:0007669"/>
    <property type="project" value="UniProtKB-KW"/>
</dbReference>
<dbReference type="InterPro" id="IPR018957">
    <property type="entry name" value="Znf_C3HC4_RING-type"/>
</dbReference>
<feature type="compositionally biased region" description="Low complexity" evidence="23">
    <location>
        <begin position="112"/>
        <end position="121"/>
    </location>
</feature>
<dbReference type="SUPFAM" id="SSF57850">
    <property type="entry name" value="RING/U-box"/>
    <property type="match status" value="1"/>
</dbReference>
<dbReference type="Proteomes" id="UP000515152">
    <property type="component" value="Chromosome 1"/>
</dbReference>
<dbReference type="CDD" id="cd16561">
    <property type="entry name" value="RING-HC_RNF213"/>
    <property type="match status" value="1"/>
</dbReference>
<evidence type="ECO:0000256" key="13">
    <source>
        <dbReference type="ARBA" id="ARBA00022771"/>
    </source>
</evidence>
<keyword evidence="9" id="KW-0551">Lipid droplet</keyword>
<dbReference type="GO" id="GO:0016020">
    <property type="term" value="C:membrane"/>
    <property type="evidence" value="ECO:0007669"/>
    <property type="project" value="TreeGrafter"/>
</dbReference>
<dbReference type="InterPro" id="IPR001841">
    <property type="entry name" value="Znf_RING"/>
</dbReference>
<evidence type="ECO:0000256" key="20">
    <source>
        <dbReference type="ARBA" id="ARBA00023268"/>
    </source>
</evidence>
<dbReference type="SMART" id="SM00184">
    <property type="entry name" value="RING"/>
    <property type="match status" value="1"/>
</dbReference>
<protein>
    <recommendedName>
        <fullName evidence="6">RING-type E3 ubiquitin transferase</fullName>
        <ecNumber evidence="6">2.3.2.27</ecNumber>
    </recommendedName>
</protein>
<feature type="region of interest" description="Disordered" evidence="23">
    <location>
        <begin position="4602"/>
        <end position="4622"/>
    </location>
</feature>
<evidence type="ECO:0000256" key="10">
    <source>
        <dbReference type="ARBA" id="ARBA00022679"/>
    </source>
</evidence>
<feature type="compositionally biased region" description="Low complexity" evidence="23">
    <location>
        <begin position="132"/>
        <end position="145"/>
    </location>
</feature>
<feature type="compositionally biased region" description="Polar residues" evidence="23">
    <location>
        <begin position="296"/>
        <end position="310"/>
    </location>
</feature>
<dbReference type="PANTHER" id="PTHR22605">
    <property type="entry name" value="RZ-TYPE DOMAIN-CONTAINING PROTEIN"/>
    <property type="match status" value="1"/>
</dbReference>
<feature type="domain" description="RZ-type" evidence="25">
    <location>
        <begin position="4533"/>
        <end position="4604"/>
    </location>
</feature>
<feature type="compositionally biased region" description="Polar residues" evidence="23">
    <location>
        <begin position="254"/>
        <end position="267"/>
    </location>
</feature>
<proteinExistence type="inferred from homology"/>
<feature type="domain" description="RING-type" evidence="24">
    <location>
        <begin position="4047"/>
        <end position="4085"/>
    </location>
</feature>
<keyword evidence="16" id="KW-0862">Zinc</keyword>
<comment type="pathway">
    <text evidence="4">Protein modification; protein ubiquitination.</text>
</comment>
<evidence type="ECO:0000256" key="18">
    <source>
        <dbReference type="ARBA" id="ARBA00022859"/>
    </source>
</evidence>
<dbReference type="InterPro" id="IPR027417">
    <property type="entry name" value="P-loop_NTPase"/>
</dbReference>
<dbReference type="EC" id="2.3.2.27" evidence="6"/>
<evidence type="ECO:0000256" key="8">
    <source>
        <dbReference type="ARBA" id="ARBA00022657"/>
    </source>
</evidence>
<feature type="compositionally biased region" description="Polar residues" evidence="23">
    <location>
        <begin position="380"/>
        <end position="389"/>
    </location>
</feature>
<feature type="compositionally biased region" description="Low complexity" evidence="23">
    <location>
        <begin position="268"/>
        <end position="278"/>
    </location>
</feature>
<evidence type="ECO:0000256" key="12">
    <source>
        <dbReference type="ARBA" id="ARBA00022741"/>
    </source>
</evidence>
<evidence type="ECO:0000259" key="25">
    <source>
        <dbReference type="PROSITE" id="PS51981"/>
    </source>
</evidence>
<evidence type="ECO:0000256" key="17">
    <source>
        <dbReference type="ARBA" id="ARBA00022840"/>
    </source>
</evidence>
<feature type="compositionally biased region" description="Polar residues" evidence="23">
    <location>
        <begin position="166"/>
        <end position="184"/>
    </location>
</feature>
<sequence length="5252" mass="595166">MSGVPEACFVQCGEQCYDRSDMECVCGHVVKEQDAKFCSQCGARFAAQEHQGTAGGVEKNSQLSDEPASLDSQPKSLSPKRPFEETKNNPKKKKKARKRRKRKSEVRDGLQSLTTDLSDTSLTERHVHQDCGSGDAGSDSESSASTMDEMPDPVASPADNPVLSPVTETSEPSDTPTANSSPAKSPSDRGMEEVISDQTPPANDASIALSKAEVPEQPNECMEREAGPSSLEIKAPHPLQTGDPASSGEPISVQAVSKSQSPTTDQTQAKSSAKNSQSSKKKKKDASNASKPQACEDNSASSDKNANVTQAPDEKTKTNQQKQGNTGMVFGPKNKPQVKNRGTSVDQPVDVKVVKGDVHQGSAQSPGDVPSEPSQEKDASGNNKTSNAPKNAPPPERIPTRSQQIAPVDRLTIYFHAVLSKDFKLTPGEDQVFIRAGGRIGGWDTNIVELSVSRDLGEHGYLIEGTLQTNKTKASSVSIPYKYLVYKRKKEEYEYEYIYKMDSQKTTNRCLFVKPHLLNEEGEWHQYDDIVCAEPSKNVFKRLTQAIWPEKRKDLIQGRGIAGRVMLESIFDLLSSWSEVNLKSFFTQLKQFHQIYGNPFVYEERQEQWLALEYDEKDVSKLLKDFMLEYVTPELLKDKGGKSSFIKDPLNAAVIMLYAWKNFQLPLDSAELSRLCVALCLPNLPKDQFLPYWEDFQQSFSCLKGFPDLLVTLMNTVRTRDMHHWVLVLPLFHLLHGVSKPFEAAPLSPNPKLEPSWAGLQGLRTLRTAYLSQDRSSILKLMKKNPHLVEIDHLLARSVICLLTPEDLTECSSVLSAGLLDLLHIFSLRAPAEISYSNVTMISDTLAHIQSNLIEHKFSCLSEAYGAECLATAVRLLGKICKGVKYYSYAQNHVAIPVACMNLVGAVSDFTLSSNSQESEARGDLSPRSLELLSDAMQVLGSWMGQAFRQPLLHSYMSLTSTTLSSEFEIWNNIISLSFVNEDFTTRWRHTFTRDFEGKFKQEKHLDQVDVYCSKMEELNDSHPHIARSIEKCALDAVTALCQVKSEGAVFKRVRNLTWNWKFGKLLSTMIQQSWPKDKHGKYQDEQEVVIRHLMDWSAAKNIFQLQGAEQKLIDNLSEDAQERITVAISSFTAVTEQLIRGDIQMRLLNHILESRETFTELLKTECLCGDERYKDSSAMRRLLQQRQKEAGAVYHEKKLVDGLVSMCHKLQEHLKVDVERLDQRKEIDIERRNLDDFMEVHSFGQVSSPLAGAVTFFELDDDVRMMAEVLHKFRDSFIFKLCWDLQAHDYSRMEMSDESDLEDGDLETDIVVTPEIIHDEIFQPCYSRYQQIYAQLKNGTLRLEQVDVLFKDFQGRYEELSKDLGIMCCIDPADDKRWLERKVQQIEQYHELHLAVESAKVVQKVKETLCLQGDFDVLNLLLLATETDFKKESLDRIDNEMMQAKRALVDITETRRLCLQELGLRKNFVMWVKEALEDINELKVFVDLASISAGENDLDVDRVACFHDAVLGYAPMLYELKPQSGFQAFREMLKKLWKALNNDPNLPKKLRDTARHLEWLKTVKDSHGSVELSSLSLASAINMNGIYTIGANGQKLSLDTVVALQIPEDHDGVQEQRHYSLEDLRDLQNKLMLMSGKGDQGQSEVDHFAEVFANVQRLAEVFIDLFVAGNPLFRQWKANINCNAEQAGIIMDFSLGNAVSVIMVEGSPAEQLPALCKKMETCLSFWKDFMNKQRSRHYYLNYFTAEQIVYLCSKLTQKSIIKPDQQALMMLSFIKSDCNPSNLRESWHSLQYHLLKESPEKNNDIEFQTFVEVPITQGMGTEFEAEFESDSDDLFNSMMQVQGPGKLDLIWNAYMRDMNAFLPDSLDVGRLGQLLEILANQVDEDSSDDDEVLSSEKKNGVIQRQLPQGLVGGRPNVIVCPASEILTSCMSVYMASASEPLPTYDEVLLCSPTTPYEQVELFLRRCLMEKSDCGTRKIYTMLYVDQLTYEVSYKVEQFFDKQKMQSPGDYRLVLICSSDREHAYIPSAFSQYRLPMVPLEPLGDIQKYLTSHYRVPSDQSSAAAVFKSGLFVGVVTSKRAGVGKSLYIQRKYEKLKRITKKPSVLKCIRLIEPRVDENIILHSLLESMGRKELSLFHFDVTTSVQKGLHEFLFKLLVLQYLMDSEGRMWKCSNNHLYLIELLQSDGHLQRNGPRTTMNDSFSFLDVFPMIYCRPPKDVLELEMRINESPHAEHLEDPLMDDQEFRSEGFQRPYQYLTRFHNQVTLDNFAYDGVEGTHIECLQILFVYCGIMDPSWAELRNFAWFLNLQLRDCETSVFCDATFTGDTLQGFRTFVVDFMILMAKDFATPSLSISDQSPGRFEMDLAEVNEADLAPFRIRKRWESEPHPYIFFNDDHVSMTFIGFHLQPNAQNGVDAIDPSTQRVIKRNIMTRELYEGLQLQRVPFNIDFDQLPRGDKIERLCNVLGIQWPLDPDETYELTTDNILKMLAIHMRFRCGIPVIIMGETGCGKTRLIKFLCELRRSGVNTENLKLVKVHGGTSSDMIYQKVREAEAIANTNKENYGFDSVLFFDEANTTEAISSIKEVLCDNTVLGEKLTPHTGLKIIAACNPYRKHTDEMITRLESAGLGYRVRADETEEKLGTIPLRQLVYRVQALPPSMIPLVWDFGQLNDQTEKMYIQQIVQRVVETNSINVRYTSIVTDVMASSQKYMRTRKDECSFVSLRDVERCMQTFVWFYRNHSMLLDELEKFQRSQRAGPGERAHRLDNDRDPVLWSLVMAIGVCYHACLEDKEKYRIKVGKYFREVYTPAKINDEISLMQDLMLSGVPLGDTIARNNALKENVFMMVICIELRIPLFLVGKPGSSKSLSKTLVADAMQGQAAHSDLYRWLKQIHLVSFQCSPHSTPDGIINTFKQCARFQEGKNLQEYISVVVLDEIGLAEDSPKMPLKTLHPLLEEGCIDDQPLPHKKVGFIGISNWALDPAKMNRGIFVSRGDPDEKELIVSAKGICSSDAMVLEKVREVFKPFARAYLKVCKRQGKGFFGLRDYYSLIKMVFAMAKTSEQKPSAEQIVEAVLRNFSGRDDVNAVEVFTSRLGIKPNLESISAIELVRKNISAIGQDEECRYLLVLTKNYAALQILQQTFFTQQTQPEIIFGSSFPKDQEYTQICRNINRVKICMETGQTIVLLNLHNLYESLYDALNQYYVCLGGQKYVDLGLGTHRVKCRVHKDFRLIVIEEKEVVYKQFPIPLINRLEKHYLDTNTVLSGEQKEIVKELEKWVKAFVAPDNRQSLTNQVHKYQLPDAFIGIHSDTCASVILQITEKLRDKMTTPDYQKRVLEEAKLVLLDCATPDAVVRLDCTNLPRVESQHLERVYFEEQKHSCLTDFIFSHIQQDRTPVSFTEVTTFSRLLTATDLGQLQETVRAVELLSLQQFDTEYSFLKKIRTFLDTALGSKILIIQTDLDESSHSSNLIASAKYSAINEINKSKQEDKGTVFVYFITKLPRVEGGTSYVGFHGGPWKSVHIDDLRKSKDMVSDIKALRNLTISQLFEEKEDQAEAMEVEDMYSCNTEPMELEEAVQAGGWENVLDTTVLVRSCVQSAVGMLRDEVGVRSTRRVELLLVLMSESEELRAMFLRTMKRRLHLLLLARDDESSHSARSWVFKEAANIDALQEGGTFRHTLWKRVQAVVSPFLAQLISVIDRDSNLDLLLDPDVSEPLKALWLHIFENDKLLEVPYTRVDSSEAKTILVPSSIRAAGGVGCNMPFSWRIRDYLEELWVHALQREGHTQQQFEEFYWKTPLGLQIAQSDAEMQVEFLQRYLQDFIAMTMNVTSKGELQLLCAALMCCVHELRASVRKDTAEREALALPWVHSAYHQYCTRLQNLSRMLSIEPQITQALVTNTHAQEGQELVLDVYAALACVEFLEPESLDSEAKCAKWLRRVKQLQVPVELVCAEESAQHYRERSTAMVTRVQHGWSRIFSLSLFVENMLLGIHSLDRNLSPLLVDGYKQLGQVLEKNPDLKQQQPFEAVLVILRECKDGAVERIFRFGVQLCPVCMGDPKDPLALPCGHIYCLACIRQWLGPGQMYCPLCMQDVPDDFRLQPSEEIQALITRNAQFRQRCNGFFIALVSGVCFSHDTPPCQEVILHLLSLLMVESGTLPTIKRGKHTKLTKALSPFDDSVDKNPVVRSVVLKLLLKYSFDDVKVYLQQHLSAVEHSNILEDRDKSELYSLYINCLEDSMYERMQWRSVKEQQVCLQEESSFLQHFLPSAPAPPAQSVCIELLQQLARLRLCLDTAAQLIAGAYTTTGGPEQPLPGIEPFLAAVRDVCVRSRNDWYRVYLIRKIRSQHGAEFVQMFLGIPQLHWMFPEEVLQQTPDGGQMDQFLVCKSDYKSIRDAVAKAMMEGKMERIQKTCDGCRNPPLKRSVFLLLALFREVTCLYRTNNPNQHPSQQQLQALEAFVGKCGLLATAEQKAFAVGLLKNQLGPLSVRAESSGAEQTVTELCVHMAAVLLCGHHGVLSPLQQLALSPADMQAAFIPTMPDDMLHVAQQAMGPLQWYFCPNGHPCTVGECGQPVQVSRCPDCNAEIGGQDHRPVAGFTVTQLLQGDRTKGGHILGDPNRRDQPDMQDTKNMSPAPFALVRFLTHAAMMLGAANNAQALAALISPAVADCSAFLRAHLQVDLLQLTRALGKGADDTTASAHVIIQALLDPPPAAWPMNHDPRLSTKEARNDWETGVANNILSPQLKSLDRHLQEVSEILREDERVSSNLVMRLTFGDPSLFLHSLPRGSALHGPAVWSCRERLSLDALTHIVEQQDGRDTLPLLWRFLQREPELRLVRFLPDILVLQRDLVKKFQNSANLTGGSITKFLQGQRAAAWYKKRITIFLTTWNQLRLSLVTNGEIQLPSEFCEKDLDMDSDLQVLLPRRQGLGLCSTALISYLIALHNEMVYTTDKYTGEDTSYTVSPADLCELHVIRYDVERDVLPLVLSNCQYSVEGGGKALPDYDLPKIQQQLLTRFLQGKPRITLNGIPTLVNRHDRNYENIFRDVKGKVAQEPLPSLTLSSVAGELCGFSDVCEALGAVELALGFLATTAADPHMQLGNYLQEVLQMGDHTPPHILKALSRCSLKHTVALWQLLSSLKSESMLRLKREPFVGVSEDYKQPVDEEGRKQLIGFLSKGGASGFLLEMHEFLQLKLKGLRDPELFRPDWGLKDTLVSYIERKDMDAPPEVEQFFPEGILLAHCVDAWKICVEFQQERSHR</sequence>
<evidence type="ECO:0000256" key="4">
    <source>
        <dbReference type="ARBA" id="ARBA00004906"/>
    </source>
</evidence>
<dbReference type="GO" id="GO:0006511">
    <property type="term" value="P:ubiquitin-dependent protein catabolic process"/>
    <property type="evidence" value="ECO:0007669"/>
    <property type="project" value="TreeGrafter"/>
</dbReference>
<dbReference type="GO" id="GO:0005811">
    <property type="term" value="C:lipid droplet"/>
    <property type="evidence" value="ECO:0007669"/>
    <property type="project" value="UniProtKB-SubCell"/>
</dbReference>
<dbReference type="GO" id="GO:0005829">
    <property type="term" value="C:cytosol"/>
    <property type="evidence" value="ECO:0007669"/>
    <property type="project" value="UniProtKB-SubCell"/>
</dbReference>
<evidence type="ECO:0000256" key="14">
    <source>
        <dbReference type="ARBA" id="ARBA00022786"/>
    </source>
</evidence>
<evidence type="ECO:0000256" key="1">
    <source>
        <dbReference type="ARBA" id="ARBA00000900"/>
    </source>
</evidence>
<evidence type="ECO:0000313" key="27">
    <source>
        <dbReference type="RefSeq" id="XP_031419699.1"/>
    </source>
</evidence>
<dbReference type="InterPro" id="IPR013083">
    <property type="entry name" value="Znf_RING/FYVE/PHD"/>
</dbReference>
<dbReference type="CTD" id="503775"/>